<dbReference type="eggNOG" id="ENOG502RN53">
    <property type="taxonomic scope" value="Eukaryota"/>
</dbReference>
<feature type="transmembrane region" description="Helical" evidence="1">
    <location>
        <begin position="203"/>
        <end position="230"/>
    </location>
</feature>
<dbReference type="EnsemblFungi" id="EJT77123">
    <property type="protein sequence ID" value="EJT77123"/>
    <property type="gene ID" value="GGTG_07035"/>
</dbReference>
<proteinExistence type="predicted"/>
<feature type="transmembrane region" description="Helical" evidence="1">
    <location>
        <begin position="138"/>
        <end position="157"/>
    </location>
</feature>
<evidence type="ECO:0000256" key="1">
    <source>
        <dbReference type="SAM" id="Phobius"/>
    </source>
</evidence>
<dbReference type="HOGENOM" id="CLU_1185075_0_0_1"/>
<reference evidence="2" key="3">
    <citation type="submission" date="2010-09" db="EMBL/GenBank/DDBJ databases">
        <title>Annotation of Gaeumannomyces graminis var. tritici R3-111a-1.</title>
        <authorList>
            <consortium name="The Broad Institute Genome Sequencing Platform"/>
            <person name="Ma L.-J."/>
            <person name="Dead R."/>
            <person name="Young S.K."/>
            <person name="Zeng Q."/>
            <person name="Gargeya S."/>
            <person name="Fitzgerald M."/>
            <person name="Haas B."/>
            <person name="Abouelleil A."/>
            <person name="Alvarado L."/>
            <person name="Arachchi H.M."/>
            <person name="Berlin A."/>
            <person name="Brown A."/>
            <person name="Chapman S.B."/>
            <person name="Chen Z."/>
            <person name="Dunbar C."/>
            <person name="Freedman E."/>
            <person name="Gearin G."/>
            <person name="Gellesch M."/>
            <person name="Goldberg J."/>
            <person name="Griggs A."/>
            <person name="Gujja S."/>
            <person name="Heiman D."/>
            <person name="Howarth C."/>
            <person name="Larson L."/>
            <person name="Lui A."/>
            <person name="MacDonald P.J.P."/>
            <person name="Mehta T."/>
            <person name="Montmayeur A."/>
            <person name="Murphy C."/>
            <person name="Neiman D."/>
            <person name="Pearson M."/>
            <person name="Priest M."/>
            <person name="Roberts A."/>
            <person name="Saif S."/>
            <person name="Shea T."/>
            <person name="Shenoy N."/>
            <person name="Sisk P."/>
            <person name="Stolte C."/>
            <person name="Sykes S."/>
            <person name="Yandava C."/>
            <person name="Wortman J."/>
            <person name="Nusbaum C."/>
            <person name="Birren B."/>
        </authorList>
    </citation>
    <scope>NUCLEOTIDE SEQUENCE</scope>
    <source>
        <strain evidence="2">R3-111a-1</strain>
    </source>
</reference>
<name>J3P0J0_GAET3</name>
<keyword evidence="4" id="KW-1185">Reference proteome</keyword>
<feature type="transmembrane region" description="Helical" evidence="1">
    <location>
        <begin position="169"/>
        <end position="191"/>
    </location>
</feature>
<keyword evidence="1" id="KW-1133">Transmembrane helix</keyword>
<accession>J3P0J0</accession>
<dbReference type="OrthoDB" id="10537376at2759"/>
<dbReference type="Proteomes" id="UP000006039">
    <property type="component" value="Unassembled WGS sequence"/>
</dbReference>
<feature type="transmembrane region" description="Helical" evidence="1">
    <location>
        <begin position="72"/>
        <end position="92"/>
    </location>
</feature>
<reference evidence="3" key="5">
    <citation type="submission" date="2018-04" db="UniProtKB">
        <authorList>
            <consortium name="EnsemblFungi"/>
        </authorList>
    </citation>
    <scope>IDENTIFICATION</scope>
    <source>
        <strain evidence="3">R3-111a-1</strain>
    </source>
</reference>
<dbReference type="RefSeq" id="XP_009223123.1">
    <property type="nucleotide sequence ID" value="XM_009224859.1"/>
</dbReference>
<keyword evidence="1" id="KW-0812">Transmembrane</keyword>
<reference evidence="4" key="1">
    <citation type="submission" date="2010-07" db="EMBL/GenBank/DDBJ databases">
        <title>The genome sequence of Gaeumannomyces graminis var. tritici strain R3-111a-1.</title>
        <authorList>
            <consortium name="The Broad Institute Genome Sequencing Platform"/>
            <person name="Ma L.-J."/>
            <person name="Dead R."/>
            <person name="Young S."/>
            <person name="Zeng Q."/>
            <person name="Koehrsen M."/>
            <person name="Alvarado L."/>
            <person name="Berlin A."/>
            <person name="Chapman S.B."/>
            <person name="Chen Z."/>
            <person name="Freedman E."/>
            <person name="Gellesch M."/>
            <person name="Goldberg J."/>
            <person name="Griggs A."/>
            <person name="Gujja S."/>
            <person name="Heilman E.R."/>
            <person name="Heiman D."/>
            <person name="Hepburn T."/>
            <person name="Howarth C."/>
            <person name="Jen D."/>
            <person name="Larson L."/>
            <person name="Mehta T."/>
            <person name="Neiman D."/>
            <person name="Pearson M."/>
            <person name="Roberts A."/>
            <person name="Saif S."/>
            <person name="Shea T."/>
            <person name="Shenoy N."/>
            <person name="Sisk P."/>
            <person name="Stolte C."/>
            <person name="Sykes S."/>
            <person name="Walk T."/>
            <person name="White J."/>
            <person name="Yandava C."/>
            <person name="Haas B."/>
            <person name="Nusbaum C."/>
            <person name="Birren B."/>
        </authorList>
    </citation>
    <scope>NUCLEOTIDE SEQUENCE [LARGE SCALE GENOMIC DNA]</scope>
    <source>
        <strain evidence="4">R3-111a-1</strain>
    </source>
</reference>
<feature type="transmembrane region" description="Helical" evidence="1">
    <location>
        <begin position="104"/>
        <end position="126"/>
    </location>
</feature>
<protein>
    <submittedName>
        <fullName evidence="2 3">Uncharacterized protein</fullName>
    </submittedName>
</protein>
<reference evidence="3" key="4">
    <citation type="journal article" date="2015" name="G3 (Bethesda)">
        <title>Genome sequences of three phytopathogenic species of the Magnaporthaceae family of fungi.</title>
        <authorList>
            <person name="Okagaki L.H."/>
            <person name="Nunes C.C."/>
            <person name="Sailsbery J."/>
            <person name="Clay B."/>
            <person name="Brown D."/>
            <person name="John T."/>
            <person name="Oh Y."/>
            <person name="Young N."/>
            <person name="Fitzgerald M."/>
            <person name="Haas B.J."/>
            <person name="Zeng Q."/>
            <person name="Young S."/>
            <person name="Adiconis X."/>
            <person name="Fan L."/>
            <person name="Levin J.Z."/>
            <person name="Mitchell T.K."/>
            <person name="Okubara P.A."/>
            <person name="Farman M.L."/>
            <person name="Kohn L.M."/>
            <person name="Birren B."/>
            <person name="Ma L.-J."/>
            <person name="Dean R.A."/>
        </authorList>
    </citation>
    <scope>NUCLEOTIDE SEQUENCE</scope>
    <source>
        <strain evidence="3">R3-111a-1</strain>
    </source>
</reference>
<evidence type="ECO:0000313" key="4">
    <source>
        <dbReference type="Proteomes" id="UP000006039"/>
    </source>
</evidence>
<evidence type="ECO:0000313" key="3">
    <source>
        <dbReference type="EnsemblFungi" id="EJT77123"/>
    </source>
</evidence>
<dbReference type="AlphaFoldDB" id="J3P0J0"/>
<reference evidence="2" key="2">
    <citation type="submission" date="2010-07" db="EMBL/GenBank/DDBJ databases">
        <authorList>
            <consortium name="The Broad Institute Genome Sequencing Platform"/>
            <consortium name="Broad Institute Genome Sequencing Center for Infectious Disease"/>
            <person name="Ma L.-J."/>
            <person name="Dead R."/>
            <person name="Young S."/>
            <person name="Zeng Q."/>
            <person name="Koehrsen M."/>
            <person name="Alvarado L."/>
            <person name="Berlin A."/>
            <person name="Chapman S.B."/>
            <person name="Chen Z."/>
            <person name="Freedman E."/>
            <person name="Gellesch M."/>
            <person name="Goldberg J."/>
            <person name="Griggs A."/>
            <person name="Gujja S."/>
            <person name="Heilman E.R."/>
            <person name="Heiman D."/>
            <person name="Hepburn T."/>
            <person name="Howarth C."/>
            <person name="Jen D."/>
            <person name="Larson L."/>
            <person name="Mehta T."/>
            <person name="Neiman D."/>
            <person name="Pearson M."/>
            <person name="Roberts A."/>
            <person name="Saif S."/>
            <person name="Shea T."/>
            <person name="Shenoy N."/>
            <person name="Sisk P."/>
            <person name="Stolte C."/>
            <person name="Sykes S."/>
            <person name="Walk T."/>
            <person name="White J."/>
            <person name="Yandava C."/>
            <person name="Haas B."/>
            <person name="Nusbaum C."/>
            <person name="Birren B."/>
        </authorList>
    </citation>
    <scope>NUCLEOTIDE SEQUENCE</scope>
    <source>
        <strain evidence="2">R3-111a-1</strain>
    </source>
</reference>
<dbReference type="EMBL" id="GL385397">
    <property type="protein sequence ID" value="EJT77123.1"/>
    <property type="molecule type" value="Genomic_DNA"/>
</dbReference>
<gene>
    <name evidence="3" type="primary">20347493</name>
    <name evidence="2" type="ORF">GGTG_07035</name>
</gene>
<keyword evidence="1" id="KW-0472">Membrane</keyword>
<dbReference type="GeneID" id="20347493"/>
<organism evidence="2">
    <name type="scientific">Gaeumannomyces tritici (strain R3-111a-1)</name>
    <name type="common">Wheat and barley take-all root rot fungus</name>
    <name type="synonym">Gaeumannomyces graminis var. tritici</name>
    <dbReference type="NCBI Taxonomy" id="644352"/>
    <lineage>
        <taxon>Eukaryota</taxon>
        <taxon>Fungi</taxon>
        <taxon>Dikarya</taxon>
        <taxon>Ascomycota</taxon>
        <taxon>Pezizomycotina</taxon>
        <taxon>Sordariomycetes</taxon>
        <taxon>Sordariomycetidae</taxon>
        <taxon>Magnaporthales</taxon>
        <taxon>Magnaporthaceae</taxon>
        <taxon>Gaeumannomyces</taxon>
    </lineage>
</organism>
<dbReference type="VEuPathDB" id="FungiDB:GGTG_07035"/>
<sequence>MPVVIDASDPIAPWANLDAKVAFHNQHLALLPSSHSAASCVLVALEAAFSKARSAELHDTSPRRCGPARCRLPPLLVLAGLLVFVAGILTPVAAISTRFTAMSVLPNCSGLLAAAGSLAVPILSIGTTNPDESVAGSFLIGAYAICGLGYSILLFLALRERADAHARRFFALVTIVASFVALKAMGSYGGLSGIDGLKILGPLSLGLGLLFASVWTAIFGTGAAAIIHLASPTV</sequence>
<evidence type="ECO:0000313" key="2">
    <source>
        <dbReference type="EMBL" id="EJT77123.1"/>
    </source>
</evidence>